<dbReference type="EMBL" id="FOMZ01000011">
    <property type="protein sequence ID" value="SFE34288.1"/>
    <property type="molecule type" value="Genomic_DNA"/>
</dbReference>
<organism evidence="1 2">
    <name type="scientific">Actinopolyspora alba</name>
    <dbReference type="NCBI Taxonomy" id="673379"/>
    <lineage>
        <taxon>Bacteria</taxon>
        <taxon>Bacillati</taxon>
        <taxon>Actinomycetota</taxon>
        <taxon>Actinomycetes</taxon>
        <taxon>Actinopolysporales</taxon>
        <taxon>Actinopolysporaceae</taxon>
        <taxon>Actinopolyspora</taxon>
        <taxon>Actinopolyspora alba group</taxon>
    </lineage>
</organism>
<dbReference type="Proteomes" id="UP000198716">
    <property type="component" value="Unassembled WGS sequence"/>
</dbReference>
<dbReference type="RefSeq" id="WP_092928366.1">
    <property type="nucleotide sequence ID" value="NZ_FOMZ01000011.1"/>
</dbReference>
<proteinExistence type="predicted"/>
<dbReference type="AlphaFoldDB" id="A0A1I1ZSB7"/>
<reference evidence="2" key="1">
    <citation type="submission" date="2016-10" db="EMBL/GenBank/DDBJ databases">
        <authorList>
            <person name="Varghese N."/>
            <person name="Submissions S."/>
        </authorList>
    </citation>
    <scope>NUCLEOTIDE SEQUENCE [LARGE SCALE GENOMIC DNA]</scope>
    <source>
        <strain evidence="2">DSM 45004</strain>
    </source>
</reference>
<name>A0A1I1ZSB7_9ACTN</name>
<evidence type="ECO:0000313" key="1">
    <source>
        <dbReference type="EMBL" id="SFE34288.1"/>
    </source>
</evidence>
<evidence type="ECO:0000313" key="2">
    <source>
        <dbReference type="Proteomes" id="UP000198716"/>
    </source>
</evidence>
<sequence>MRLERTRPTVLRLVLHAHELATLMTAARCVAEATPAEIPESAREELRALLRDYDQQLRRLDTTATDETDRSRSG</sequence>
<accession>A0A1I1ZSB7</accession>
<protein>
    <submittedName>
        <fullName evidence="1">Uncharacterized protein</fullName>
    </submittedName>
</protein>
<keyword evidence="2" id="KW-1185">Reference proteome</keyword>
<gene>
    <name evidence="1" type="ORF">SAMN04487819_111112</name>
</gene>